<comment type="caution">
    <text evidence="1">The sequence shown here is derived from an EMBL/GenBank/DDBJ whole genome shotgun (WGS) entry which is preliminary data.</text>
</comment>
<keyword evidence="2" id="KW-1185">Reference proteome</keyword>
<evidence type="ECO:0000313" key="2">
    <source>
        <dbReference type="Proteomes" id="UP000283269"/>
    </source>
</evidence>
<dbReference type="Proteomes" id="UP000283269">
    <property type="component" value="Unassembled WGS sequence"/>
</dbReference>
<sequence length="80" mass="8624">MPTIQRISDRNNATLLRLIISWKSLQSTGTPNPVTKALAVEGKFSASRSYKGSARCGYGYAVRSGRSTDLDDRSGVITSS</sequence>
<organism evidence="1 2">
    <name type="scientific">Psilocybe cyanescens</name>
    <dbReference type="NCBI Taxonomy" id="93625"/>
    <lineage>
        <taxon>Eukaryota</taxon>
        <taxon>Fungi</taxon>
        <taxon>Dikarya</taxon>
        <taxon>Basidiomycota</taxon>
        <taxon>Agaricomycotina</taxon>
        <taxon>Agaricomycetes</taxon>
        <taxon>Agaricomycetidae</taxon>
        <taxon>Agaricales</taxon>
        <taxon>Agaricineae</taxon>
        <taxon>Strophariaceae</taxon>
        <taxon>Psilocybe</taxon>
    </lineage>
</organism>
<dbReference type="AlphaFoldDB" id="A0A409XLC4"/>
<name>A0A409XLC4_PSICY</name>
<proteinExistence type="predicted"/>
<evidence type="ECO:0000313" key="1">
    <source>
        <dbReference type="EMBL" id="PPQ91573.1"/>
    </source>
</evidence>
<gene>
    <name evidence="1" type="ORF">CVT25_012045</name>
</gene>
<reference evidence="1 2" key="1">
    <citation type="journal article" date="2018" name="Evol. Lett.">
        <title>Horizontal gene cluster transfer increased hallucinogenic mushroom diversity.</title>
        <authorList>
            <person name="Reynolds H.T."/>
            <person name="Vijayakumar V."/>
            <person name="Gluck-Thaler E."/>
            <person name="Korotkin H.B."/>
            <person name="Matheny P.B."/>
            <person name="Slot J.C."/>
        </authorList>
    </citation>
    <scope>NUCLEOTIDE SEQUENCE [LARGE SCALE GENOMIC DNA]</scope>
    <source>
        <strain evidence="1 2">2631</strain>
    </source>
</reference>
<accession>A0A409XLC4</accession>
<dbReference type="EMBL" id="NHYD01001303">
    <property type="protein sequence ID" value="PPQ91573.1"/>
    <property type="molecule type" value="Genomic_DNA"/>
</dbReference>
<protein>
    <submittedName>
        <fullName evidence="1">Uncharacterized protein</fullName>
    </submittedName>
</protein>
<dbReference type="InParanoid" id="A0A409XLC4"/>